<protein>
    <submittedName>
        <fullName evidence="1">Uncharacterized protein</fullName>
    </submittedName>
</protein>
<dbReference type="EMBL" id="FXTP01000013">
    <property type="protein sequence ID" value="SMO86752.1"/>
    <property type="molecule type" value="Genomic_DNA"/>
</dbReference>
<organism evidence="1 2">
    <name type="scientific">Gracilimonas mengyeensis</name>
    <dbReference type="NCBI Taxonomy" id="1302730"/>
    <lineage>
        <taxon>Bacteria</taxon>
        <taxon>Pseudomonadati</taxon>
        <taxon>Balneolota</taxon>
        <taxon>Balneolia</taxon>
        <taxon>Balneolales</taxon>
        <taxon>Balneolaceae</taxon>
        <taxon>Gracilimonas</taxon>
    </lineage>
</organism>
<reference evidence="1 2" key="1">
    <citation type="submission" date="2017-05" db="EMBL/GenBank/DDBJ databases">
        <authorList>
            <person name="Varghese N."/>
            <person name="Submissions S."/>
        </authorList>
    </citation>
    <scope>NUCLEOTIDE SEQUENCE [LARGE SCALE GENOMIC DNA]</scope>
    <source>
        <strain evidence="1 2">DSM 21985</strain>
    </source>
</reference>
<accession>A0A521ES78</accession>
<evidence type="ECO:0000313" key="2">
    <source>
        <dbReference type="Proteomes" id="UP000317557"/>
    </source>
</evidence>
<gene>
    <name evidence="1" type="ORF">SAMN06265219_11388</name>
</gene>
<sequence length="85" mass="9572">MLIGKDFNDRAKELLSVLAEVSEGDIERKVSVEDLVNAAGFDRTEIKNLLGYLENKEYIRVATIGGPYLYGHIHITERGVYKSKT</sequence>
<proteinExistence type="predicted"/>
<dbReference type="RefSeq" id="WP_142455385.1">
    <property type="nucleotide sequence ID" value="NZ_FXTP01000013.1"/>
</dbReference>
<evidence type="ECO:0000313" key="1">
    <source>
        <dbReference type="EMBL" id="SMO86752.1"/>
    </source>
</evidence>
<dbReference type="AlphaFoldDB" id="A0A521ES78"/>
<keyword evidence="2" id="KW-1185">Reference proteome</keyword>
<dbReference type="OrthoDB" id="1525104at2"/>
<dbReference type="Proteomes" id="UP000317557">
    <property type="component" value="Unassembled WGS sequence"/>
</dbReference>
<name>A0A521ES78_9BACT</name>